<organism evidence="1">
    <name type="scientific">uncultured Caudovirales phage</name>
    <dbReference type="NCBI Taxonomy" id="2100421"/>
    <lineage>
        <taxon>Viruses</taxon>
        <taxon>Duplodnaviria</taxon>
        <taxon>Heunggongvirae</taxon>
        <taxon>Uroviricota</taxon>
        <taxon>Caudoviricetes</taxon>
        <taxon>Peduoviridae</taxon>
        <taxon>Maltschvirus</taxon>
        <taxon>Maltschvirus maltsch</taxon>
    </lineage>
</organism>
<accession>A0A6J5KVF7</accession>
<protein>
    <submittedName>
        <fullName evidence="1">Uncharacterized protein</fullName>
    </submittedName>
</protein>
<reference evidence="1" key="1">
    <citation type="submission" date="2020-04" db="EMBL/GenBank/DDBJ databases">
        <authorList>
            <person name="Chiriac C."/>
            <person name="Salcher M."/>
            <person name="Ghai R."/>
            <person name="Kavagutti S V."/>
        </authorList>
    </citation>
    <scope>NUCLEOTIDE SEQUENCE</scope>
</reference>
<sequence length="68" mass="7494">MLYILNDGSEKDIQIGDKIMLSNMHVSDFISAKILEVISTDESNVYCIIENDLASAISPSIITSVFKV</sequence>
<dbReference type="EMBL" id="LR796189">
    <property type="protein sequence ID" value="CAB4125165.1"/>
    <property type="molecule type" value="Genomic_DNA"/>
</dbReference>
<name>A0A6J5KVF7_9CAUD</name>
<proteinExistence type="predicted"/>
<gene>
    <name evidence="1" type="ORF">UFOVP53_72</name>
</gene>
<evidence type="ECO:0000313" key="1">
    <source>
        <dbReference type="EMBL" id="CAB4125165.1"/>
    </source>
</evidence>